<proteinExistence type="predicted"/>
<dbReference type="AlphaFoldDB" id="A0AAD8BFI4"/>
<feature type="non-terminal residue" evidence="1">
    <location>
        <position position="81"/>
    </location>
</feature>
<organism evidence="1 2">
    <name type="scientific">Biomphalaria pfeifferi</name>
    <name type="common">Bloodfluke planorb</name>
    <name type="synonym">Freshwater snail</name>
    <dbReference type="NCBI Taxonomy" id="112525"/>
    <lineage>
        <taxon>Eukaryota</taxon>
        <taxon>Metazoa</taxon>
        <taxon>Spiralia</taxon>
        <taxon>Lophotrochozoa</taxon>
        <taxon>Mollusca</taxon>
        <taxon>Gastropoda</taxon>
        <taxon>Heterobranchia</taxon>
        <taxon>Euthyneura</taxon>
        <taxon>Panpulmonata</taxon>
        <taxon>Hygrophila</taxon>
        <taxon>Lymnaeoidea</taxon>
        <taxon>Planorbidae</taxon>
        <taxon>Biomphalaria</taxon>
    </lineage>
</organism>
<accession>A0AAD8BFI4</accession>
<gene>
    <name evidence="1" type="ORF">Bpfe_018099</name>
</gene>
<evidence type="ECO:0000313" key="2">
    <source>
        <dbReference type="Proteomes" id="UP001233172"/>
    </source>
</evidence>
<reference evidence="1" key="2">
    <citation type="submission" date="2023-04" db="EMBL/GenBank/DDBJ databases">
        <authorList>
            <person name="Bu L."/>
            <person name="Lu L."/>
            <person name="Laidemitt M.R."/>
            <person name="Zhang S.M."/>
            <person name="Mutuku M."/>
            <person name="Mkoji G."/>
            <person name="Steinauer M."/>
            <person name="Loker E.S."/>
        </authorList>
    </citation>
    <scope>NUCLEOTIDE SEQUENCE</scope>
    <source>
        <strain evidence="1">KasaAsao</strain>
        <tissue evidence="1">Whole Snail</tissue>
    </source>
</reference>
<name>A0AAD8BFI4_BIOPF</name>
<comment type="caution">
    <text evidence="1">The sequence shown here is derived from an EMBL/GenBank/DDBJ whole genome shotgun (WGS) entry which is preliminary data.</text>
</comment>
<dbReference type="Proteomes" id="UP001233172">
    <property type="component" value="Unassembled WGS sequence"/>
</dbReference>
<protein>
    <submittedName>
        <fullName evidence="1">Uncharacterized protein</fullName>
    </submittedName>
</protein>
<keyword evidence="2" id="KW-1185">Reference proteome</keyword>
<sequence>MITINQLSVVISQVTRTCLTLRIEEANAHQILTGNHDEFLPEKGEIHLSPIASPSHRLKGEKKIYSMSCSEDYGKRLKGEK</sequence>
<reference evidence="1" key="1">
    <citation type="journal article" date="2023" name="PLoS Negl. Trop. Dis.">
        <title>A genome sequence for Biomphalaria pfeifferi, the major vector snail for the human-infecting parasite Schistosoma mansoni.</title>
        <authorList>
            <person name="Bu L."/>
            <person name="Lu L."/>
            <person name="Laidemitt M.R."/>
            <person name="Zhang S.M."/>
            <person name="Mutuku M."/>
            <person name="Mkoji G."/>
            <person name="Steinauer M."/>
            <person name="Loker E.S."/>
        </authorList>
    </citation>
    <scope>NUCLEOTIDE SEQUENCE</scope>
    <source>
        <strain evidence="1">KasaAsao</strain>
    </source>
</reference>
<evidence type="ECO:0000313" key="1">
    <source>
        <dbReference type="EMBL" id="KAK0052515.1"/>
    </source>
</evidence>
<dbReference type="EMBL" id="JASAOG010000094">
    <property type="protein sequence ID" value="KAK0052515.1"/>
    <property type="molecule type" value="Genomic_DNA"/>
</dbReference>